<gene>
    <name evidence="3" type="primary">FAM63A</name>
    <name evidence="3" type="ORF">CU097_014895</name>
</gene>
<dbReference type="Pfam" id="PF04424">
    <property type="entry name" value="MINDY_DUB"/>
    <property type="match status" value="1"/>
</dbReference>
<dbReference type="AlphaFoldDB" id="A0A367K7G6"/>
<dbReference type="GO" id="GO:0005829">
    <property type="term" value="C:cytosol"/>
    <property type="evidence" value="ECO:0007669"/>
    <property type="project" value="TreeGrafter"/>
</dbReference>
<organism evidence="3 4">
    <name type="scientific">Rhizopus azygosporus</name>
    <name type="common">Rhizopus microsporus var. azygosporus</name>
    <dbReference type="NCBI Taxonomy" id="86630"/>
    <lineage>
        <taxon>Eukaryota</taxon>
        <taxon>Fungi</taxon>
        <taxon>Fungi incertae sedis</taxon>
        <taxon>Mucoromycota</taxon>
        <taxon>Mucoromycotina</taxon>
        <taxon>Mucoromycetes</taxon>
        <taxon>Mucorales</taxon>
        <taxon>Mucorineae</taxon>
        <taxon>Rhizopodaceae</taxon>
        <taxon>Rhizopus</taxon>
    </lineage>
</organism>
<dbReference type="Proteomes" id="UP000252139">
    <property type="component" value="Unassembled WGS sequence"/>
</dbReference>
<dbReference type="OrthoDB" id="10261212at2759"/>
<keyword evidence="4" id="KW-1185">Reference proteome</keyword>
<protein>
    <submittedName>
        <fullName evidence="3">Ubiquitin carboxyl-terminal hydrolase MINDY-1</fullName>
    </submittedName>
</protein>
<name>A0A367K7G6_RHIAZ</name>
<reference evidence="3 4" key="1">
    <citation type="journal article" date="2018" name="G3 (Bethesda)">
        <title>Phylogenetic and Phylogenomic Definition of Rhizopus Species.</title>
        <authorList>
            <person name="Gryganskyi A.P."/>
            <person name="Golan J."/>
            <person name="Dolatabadi S."/>
            <person name="Mondo S."/>
            <person name="Robb S."/>
            <person name="Idnurm A."/>
            <person name="Muszewska A."/>
            <person name="Steczkiewicz K."/>
            <person name="Masonjones S."/>
            <person name="Liao H.L."/>
            <person name="Gajdeczka M.T."/>
            <person name="Anike F."/>
            <person name="Vuek A."/>
            <person name="Anishchenko I.M."/>
            <person name="Voigt K."/>
            <person name="de Hoog G.S."/>
            <person name="Smith M.E."/>
            <person name="Heitman J."/>
            <person name="Vilgalys R."/>
            <person name="Stajich J.E."/>
        </authorList>
    </citation>
    <scope>NUCLEOTIDE SEQUENCE [LARGE SCALE GENOMIC DNA]</scope>
    <source>
        <strain evidence="3 4">CBS 357.93</strain>
    </source>
</reference>
<feature type="domain" description="MINDY deubiquitinase" evidence="2">
    <location>
        <begin position="16"/>
        <end position="275"/>
    </location>
</feature>
<keyword evidence="3" id="KW-0378">Hydrolase</keyword>
<dbReference type="GO" id="GO:1990380">
    <property type="term" value="F:K48-linked deubiquitinase activity"/>
    <property type="evidence" value="ECO:0007669"/>
    <property type="project" value="InterPro"/>
</dbReference>
<dbReference type="GO" id="GO:0071944">
    <property type="term" value="C:cell periphery"/>
    <property type="evidence" value="ECO:0007669"/>
    <property type="project" value="TreeGrafter"/>
</dbReference>
<dbReference type="STRING" id="86630.A0A367K7G6"/>
<evidence type="ECO:0000256" key="1">
    <source>
        <dbReference type="SAM" id="MobiDB-lite"/>
    </source>
</evidence>
<proteinExistence type="predicted"/>
<evidence type="ECO:0000259" key="2">
    <source>
        <dbReference type="Pfam" id="PF04424"/>
    </source>
</evidence>
<dbReference type="PANTHER" id="PTHR18063">
    <property type="entry name" value="NF-E2 INDUCIBLE PROTEIN"/>
    <property type="match status" value="1"/>
</dbReference>
<dbReference type="InterPro" id="IPR007518">
    <property type="entry name" value="MINDY"/>
</dbReference>
<dbReference type="GO" id="GO:0004843">
    <property type="term" value="F:cysteine-type deubiquitinase activity"/>
    <property type="evidence" value="ECO:0007669"/>
    <property type="project" value="InterPro"/>
</dbReference>
<evidence type="ECO:0000313" key="4">
    <source>
        <dbReference type="Proteomes" id="UP000252139"/>
    </source>
</evidence>
<comment type="caution">
    <text evidence="3">The sequence shown here is derived from an EMBL/GenBank/DDBJ whole genome shotgun (WGS) entry which is preliminary data.</text>
</comment>
<accession>A0A367K7G6</accession>
<feature type="compositionally biased region" description="Low complexity" evidence="1">
    <location>
        <begin position="303"/>
        <end position="318"/>
    </location>
</feature>
<sequence>MSSSTNLENSRNQLDEYYVKTIEWKGEKRCVITQNENGPCPLVAICNVLFLRGDLKIEPEDRELVSFEYLVERLGDYLLNHINEGETEERHQLEAALDIIPKLKTGLDVNILFDSIHGFETTPELSMFELFNVDLVHGWLVDPQDRETYKVIVEHCKNYNQAVECIVQGNELSSKNPLTQQEEEKLHQAFIVNEFLRDTATQLTYYGLELLLAAIPEDSLCVLFRNNHFSTIYRHSEHGLLMLVTDSGFIKEESVVWESLGDTDQGSSQFFNGLFNRPALPREHEDIDLDHAIAMSLQHQERQQQQQQQQQQQRQQQETITVNDNVENKRKRKSQCVIS</sequence>
<dbReference type="GO" id="GO:0016807">
    <property type="term" value="F:cysteine-type carboxypeptidase activity"/>
    <property type="evidence" value="ECO:0007669"/>
    <property type="project" value="TreeGrafter"/>
</dbReference>
<feature type="compositionally biased region" description="Basic residues" evidence="1">
    <location>
        <begin position="329"/>
        <end position="339"/>
    </location>
</feature>
<feature type="region of interest" description="Disordered" evidence="1">
    <location>
        <begin position="299"/>
        <end position="339"/>
    </location>
</feature>
<dbReference type="InterPro" id="IPR033979">
    <property type="entry name" value="MINDY_domain"/>
</dbReference>
<dbReference type="GO" id="GO:0071108">
    <property type="term" value="P:protein K48-linked deubiquitination"/>
    <property type="evidence" value="ECO:0007669"/>
    <property type="project" value="TreeGrafter"/>
</dbReference>
<dbReference type="PANTHER" id="PTHR18063:SF6">
    <property type="entry name" value="UBIQUITIN CARBOXYL-TERMINAL HYDROLASE"/>
    <property type="match status" value="1"/>
</dbReference>
<dbReference type="EMBL" id="PJQL01000218">
    <property type="protein sequence ID" value="RCH98173.1"/>
    <property type="molecule type" value="Genomic_DNA"/>
</dbReference>
<evidence type="ECO:0000313" key="3">
    <source>
        <dbReference type="EMBL" id="RCH98173.1"/>
    </source>
</evidence>